<keyword evidence="3" id="KW-0812">Transmembrane</keyword>
<dbReference type="AlphaFoldDB" id="A0AAV3SU19"/>
<evidence type="ECO:0000313" key="6">
    <source>
        <dbReference type="EMBL" id="MEZ3168889.1"/>
    </source>
</evidence>
<name>A0AAV3SU19_9EURY</name>
<keyword evidence="3" id="KW-1133">Transmembrane helix</keyword>
<feature type="transmembrane region" description="Helical" evidence="3">
    <location>
        <begin position="91"/>
        <end position="108"/>
    </location>
</feature>
<reference evidence="6 8" key="3">
    <citation type="submission" date="2024-06" db="EMBL/GenBank/DDBJ databases">
        <title>Halorubrum miltondacostae sp. nov., a potential PHA producer isolated from an inland solar saltern in Rio Maior, Portugal.</title>
        <authorList>
            <person name="Albuquerque L."/>
            <person name="Viver T."/>
            <person name="Barroso C."/>
            <person name="Claudino R."/>
            <person name="Galvan M."/>
            <person name="Simoes G."/>
            <person name="Lobo Da Cunha A."/>
            <person name="Egas C."/>
        </authorList>
    </citation>
    <scope>NUCLEOTIDE SEQUENCE [LARGE SCALE GENOMIC DNA]</scope>
    <source>
        <strain evidence="6 8">DSM 18646</strain>
    </source>
</reference>
<evidence type="ECO:0000256" key="2">
    <source>
        <dbReference type="SAM" id="MobiDB-lite"/>
    </source>
</evidence>
<accession>A0AAV3SU19</accession>
<evidence type="ECO:0000313" key="8">
    <source>
        <dbReference type="Proteomes" id="UP001567571"/>
    </source>
</evidence>
<reference evidence="5" key="1">
    <citation type="journal article" date="2014" name="Int. J. Syst. Evol. Microbiol.">
        <title>Complete genome sequence of Corynebacterium casei LMG S-19264T (=DSM 44701T), isolated from a smear-ripened cheese.</title>
        <authorList>
            <consortium name="US DOE Joint Genome Institute (JGI-PGF)"/>
            <person name="Walter F."/>
            <person name="Albersmeier A."/>
            <person name="Kalinowski J."/>
            <person name="Ruckert C."/>
        </authorList>
    </citation>
    <scope>NUCLEOTIDE SEQUENCE</scope>
    <source>
        <strain evidence="5">JCM 14265</strain>
    </source>
</reference>
<organism evidence="5 7">
    <name type="scientific">Halorubrum ejinorense</name>
    <dbReference type="NCBI Taxonomy" id="425309"/>
    <lineage>
        <taxon>Archaea</taxon>
        <taxon>Methanobacteriati</taxon>
        <taxon>Methanobacteriota</taxon>
        <taxon>Stenosarchaea group</taxon>
        <taxon>Halobacteria</taxon>
        <taxon>Halobacteriales</taxon>
        <taxon>Haloferacaceae</taxon>
        <taxon>Halorubrum</taxon>
    </lineage>
</organism>
<feature type="compositionally biased region" description="Basic and acidic residues" evidence="2">
    <location>
        <begin position="31"/>
        <end position="40"/>
    </location>
</feature>
<dbReference type="Pfam" id="PF25939">
    <property type="entry name" value="DUF7982"/>
    <property type="match status" value="1"/>
</dbReference>
<evidence type="ECO:0000256" key="3">
    <source>
        <dbReference type="SAM" id="Phobius"/>
    </source>
</evidence>
<feature type="compositionally biased region" description="Polar residues" evidence="2">
    <location>
        <begin position="204"/>
        <end position="216"/>
    </location>
</feature>
<dbReference type="EMBL" id="BAAADQ010000012">
    <property type="protein sequence ID" value="GAA0546085.1"/>
    <property type="molecule type" value="Genomic_DNA"/>
</dbReference>
<keyword evidence="3" id="KW-0472">Membrane</keyword>
<feature type="region of interest" description="Disordered" evidence="2">
    <location>
        <begin position="1"/>
        <end position="55"/>
    </location>
</feature>
<dbReference type="EMBL" id="JBEDNW010000011">
    <property type="protein sequence ID" value="MEZ3168889.1"/>
    <property type="molecule type" value="Genomic_DNA"/>
</dbReference>
<dbReference type="Proteomes" id="UP001501425">
    <property type="component" value="Unassembled WGS sequence"/>
</dbReference>
<protein>
    <recommendedName>
        <fullName evidence="4">DUF7982 domain-containing protein</fullName>
    </recommendedName>
</protein>
<proteinExistence type="predicted"/>
<evidence type="ECO:0000259" key="4">
    <source>
        <dbReference type="Pfam" id="PF25939"/>
    </source>
</evidence>
<evidence type="ECO:0000313" key="5">
    <source>
        <dbReference type="EMBL" id="GAA0546085.1"/>
    </source>
</evidence>
<evidence type="ECO:0000313" key="7">
    <source>
        <dbReference type="Proteomes" id="UP001501425"/>
    </source>
</evidence>
<feature type="transmembrane region" description="Helical" evidence="3">
    <location>
        <begin position="114"/>
        <end position="133"/>
    </location>
</feature>
<keyword evidence="1" id="KW-0175">Coiled coil</keyword>
<evidence type="ECO:0000256" key="1">
    <source>
        <dbReference type="SAM" id="Coils"/>
    </source>
</evidence>
<dbReference type="Proteomes" id="UP001567571">
    <property type="component" value="Unassembled WGS sequence"/>
</dbReference>
<gene>
    <name evidence="6" type="ORF">ABNG02_16375</name>
    <name evidence="5" type="ORF">GCM10008994_21250</name>
</gene>
<feature type="region of interest" description="Disordered" evidence="2">
    <location>
        <begin position="196"/>
        <end position="216"/>
    </location>
</feature>
<comment type="caution">
    <text evidence="5">The sequence shown here is derived from an EMBL/GenBank/DDBJ whole genome shotgun (WGS) entry which is preliminary data.</text>
</comment>
<feature type="coiled-coil region" evidence="1">
    <location>
        <begin position="58"/>
        <end position="85"/>
    </location>
</feature>
<dbReference type="RefSeq" id="WP_343778924.1">
    <property type="nucleotide sequence ID" value="NZ_BAAADQ010000012.1"/>
</dbReference>
<dbReference type="InterPro" id="IPR058288">
    <property type="entry name" value="DUF7982"/>
</dbReference>
<keyword evidence="8" id="KW-1185">Reference proteome</keyword>
<feature type="domain" description="DUF7982" evidence="4">
    <location>
        <begin position="60"/>
        <end position="305"/>
    </location>
</feature>
<sequence length="318" mass="33854">MSAPNANNDDAEAVEQLNRGGDPTTTLRSANTEETRKDGHVPSGSTDEADSFNASERITELETLVDVLKAENERLRTDYARARAVTYRETALALAVIGLVAVLGGVALPDVRAVLFVTGAIGLFGGTMTWYLTPERVVPISVSESVYDGAMTTLTDLKSELGLQPVTVYVPVGDQTRGFIPRDSSFETPESLSHVFPDDASGSEGITFTPTGQQMTREVDEIRTTQAPETTLGAVEQVADSLVEHFEVADQITVEKSTVAREVIISVDEPAFGPLSRLDHPIVSALACAAAQSVNSPVTVDSIEDTKVTLSAGAETKK</sequence>
<reference evidence="5" key="2">
    <citation type="submission" date="2023-12" db="EMBL/GenBank/DDBJ databases">
        <authorList>
            <person name="Sun Q."/>
            <person name="Inoue M."/>
        </authorList>
    </citation>
    <scope>NUCLEOTIDE SEQUENCE</scope>
    <source>
        <strain evidence="5">JCM 14265</strain>
    </source>
</reference>